<organism evidence="1 2">
    <name type="scientific">Nitrosomonas marina</name>
    <dbReference type="NCBI Taxonomy" id="917"/>
    <lineage>
        <taxon>Bacteria</taxon>
        <taxon>Pseudomonadati</taxon>
        <taxon>Pseudomonadota</taxon>
        <taxon>Betaproteobacteria</taxon>
        <taxon>Nitrosomonadales</taxon>
        <taxon>Nitrosomonadaceae</taxon>
        <taxon>Nitrosomonas</taxon>
    </lineage>
</organism>
<proteinExistence type="predicted"/>
<evidence type="ECO:0000313" key="2">
    <source>
        <dbReference type="Proteomes" id="UP000199345"/>
    </source>
</evidence>
<evidence type="ECO:0000313" key="1">
    <source>
        <dbReference type="EMBL" id="SET40699.1"/>
    </source>
</evidence>
<sequence length="89" mass="10322">MQYLILYIETPNPGDFSYDSSQTWNSIENCLAKLCKRNKDTKKLGKSCWMIPLQGELPSIAEAVYLAKRAGFPYETLYFDKKDDWVSFP</sequence>
<keyword evidence="2" id="KW-1185">Reference proteome</keyword>
<dbReference type="EMBL" id="FOIA01000025">
    <property type="protein sequence ID" value="SET40699.1"/>
    <property type="molecule type" value="Genomic_DNA"/>
</dbReference>
<gene>
    <name evidence="1" type="ORF">SAMN05216326_12533</name>
</gene>
<reference evidence="2" key="1">
    <citation type="submission" date="2016-10" db="EMBL/GenBank/DDBJ databases">
        <authorList>
            <person name="Varghese N."/>
            <person name="Submissions S."/>
        </authorList>
    </citation>
    <scope>NUCLEOTIDE SEQUENCE [LARGE SCALE GENOMIC DNA]</scope>
    <source>
        <strain evidence="2">Nm71</strain>
    </source>
</reference>
<dbReference type="Proteomes" id="UP000199345">
    <property type="component" value="Unassembled WGS sequence"/>
</dbReference>
<accession>A0A1I0E6B8</accession>
<dbReference type="RefSeq" id="WP_090659912.1">
    <property type="nucleotide sequence ID" value="NZ_FOIA01000025.1"/>
</dbReference>
<name>A0A1I0E6B8_9PROT</name>
<protein>
    <submittedName>
        <fullName evidence="1">Uncharacterized protein</fullName>
    </submittedName>
</protein>
<dbReference type="AlphaFoldDB" id="A0A1I0E6B8"/>